<feature type="chain" id="PRO_5043691536" description="Interphotoreceptor matrix proteoglycan 1" evidence="20">
    <location>
        <begin position="19"/>
        <end position="1011"/>
    </location>
</feature>
<feature type="compositionally biased region" description="Low complexity" evidence="18">
    <location>
        <begin position="561"/>
        <end position="572"/>
    </location>
</feature>
<keyword evidence="5" id="KW-0272">Extracellular matrix</keyword>
<feature type="domain" description="EGF-like" evidence="22">
    <location>
        <begin position="805"/>
        <end position="847"/>
    </location>
</feature>
<reference evidence="23" key="3">
    <citation type="submission" date="2025-09" db="UniProtKB">
        <authorList>
            <consortium name="Ensembl"/>
        </authorList>
    </citation>
    <scope>IDENTIFICATION</scope>
</reference>
<dbReference type="PANTHER" id="PTHR12199:SF3">
    <property type="entry name" value="INTERPHOTORECEPTOR MATRIX PROTEOGLYCAN 1"/>
    <property type="match status" value="1"/>
</dbReference>
<feature type="signal peptide" evidence="20">
    <location>
        <begin position="1"/>
        <end position="18"/>
    </location>
</feature>
<evidence type="ECO:0000259" key="22">
    <source>
        <dbReference type="PROSITE" id="PS50026"/>
    </source>
</evidence>
<reference evidence="23" key="2">
    <citation type="submission" date="2025-08" db="UniProtKB">
        <authorList>
            <consortium name="Ensembl"/>
        </authorList>
    </citation>
    <scope>IDENTIFICATION</scope>
</reference>
<evidence type="ECO:0000256" key="2">
    <source>
        <dbReference type="ARBA" id="ARBA00004504"/>
    </source>
</evidence>
<evidence type="ECO:0000256" key="6">
    <source>
        <dbReference type="ARBA" id="ARBA00022674"/>
    </source>
</evidence>
<keyword evidence="7 20" id="KW-0732">Signal</keyword>
<dbReference type="PANTHER" id="PTHR12199">
    <property type="entry name" value="INTERPHOTORECEPTOR MATRIX PROTEOGLYCAN"/>
    <property type="match status" value="1"/>
</dbReference>
<dbReference type="Pfam" id="PF01390">
    <property type="entry name" value="SEA"/>
    <property type="match status" value="1"/>
</dbReference>
<dbReference type="GO" id="GO:0008201">
    <property type="term" value="F:heparin binding"/>
    <property type="evidence" value="ECO:0007669"/>
    <property type="project" value="UniProtKB-KW"/>
</dbReference>
<feature type="region of interest" description="Disordered" evidence="18">
    <location>
        <begin position="501"/>
        <end position="572"/>
    </location>
</feature>
<dbReference type="SMART" id="SM00181">
    <property type="entry name" value="EGF"/>
    <property type="match status" value="2"/>
</dbReference>
<dbReference type="InterPro" id="IPR000742">
    <property type="entry name" value="EGF"/>
</dbReference>
<evidence type="ECO:0000256" key="7">
    <source>
        <dbReference type="ARBA" id="ARBA00022729"/>
    </source>
</evidence>
<feature type="compositionally biased region" description="Polar residues" evidence="18">
    <location>
        <begin position="512"/>
        <end position="521"/>
    </location>
</feature>
<feature type="domain" description="EGF-like" evidence="22">
    <location>
        <begin position="764"/>
        <end position="802"/>
    </location>
</feature>
<keyword evidence="24" id="KW-1185">Reference proteome</keyword>
<keyword evidence="9" id="KW-0730">Sialic acid</keyword>
<dbReference type="STRING" id="42514.ENSPNAP00000030319"/>
<dbReference type="Proteomes" id="UP001501920">
    <property type="component" value="Chromosome 10"/>
</dbReference>
<dbReference type="GO" id="GO:0001750">
    <property type="term" value="C:photoreceptor outer segment"/>
    <property type="evidence" value="ECO:0007669"/>
    <property type="project" value="UniProtKB-SubCell"/>
</dbReference>
<evidence type="ECO:0000256" key="9">
    <source>
        <dbReference type="ARBA" id="ARBA00022981"/>
    </source>
</evidence>
<feature type="region of interest" description="Disordered" evidence="18">
    <location>
        <begin position="343"/>
        <end position="408"/>
    </location>
</feature>
<evidence type="ECO:0000256" key="11">
    <source>
        <dbReference type="ARBA" id="ARBA00023180"/>
    </source>
</evidence>
<feature type="compositionally biased region" description="Polar residues" evidence="18">
    <location>
        <begin position="343"/>
        <end position="358"/>
    </location>
</feature>
<feature type="transmembrane region" description="Helical" evidence="19">
    <location>
        <begin position="857"/>
        <end position="880"/>
    </location>
</feature>
<evidence type="ECO:0000256" key="19">
    <source>
        <dbReference type="SAM" id="Phobius"/>
    </source>
</evidence>
<evidence type="ECO:0000313" key="23">
    <source>
        <dbReference type="Ensembl" id="ENSPNAP00000030319.2"/>
    </source>
</evidence>
<dbReference type="Gene3D" id="3.30.70.960">
    <property type="entry name" value="SEA domain"/>
    <property type="match status" value="1"/>
</dbReference>
<dbReference type="GeneTree" id="ENSGT00530000063503"/>
<dbReference type="GO" id="GO:0001917">
    <property type="term" value="C:photoreceptor inner segment"/>
    <property type="evidence" value="ECO:0007669"/>
    <property type="project" value="UniProtKB-SubCell"/>
</dbReference>
<keyword evidence="8" id="KW-0677">Repeat</keyword>
<evidence type="ECO:0000256" key="14">
    <source>
        <dbReference type="ARBA" id="ARBA00040753"/>
    </source>
</evidence>
<comment type="caution">
    <text evidence="17">Lacks conserved residue(s) required for the propagation of feature annotation.</text>
</comment>
<keyword evidence="19" id="KW-0472">Membrane</keyword>
<evidence type="ECO:0000259" key="21">
    <source>
        <dbReference type="PROSITE" id="PS50024"/>
    </source>
</evidence>
<keyword evidence="17" id="KW-1015">Disulfide bond</keyword>
<keyword evidence="4" id="KW-0964">Secreted</keyword>
<evidence type="ECO:0000256" key="4">
    <source>
        <dbReference type="ARBA" id="ARBA00022525"/>
    </source>
</evidence>
<evidence type="ECO:0000256" key="17">
    <source>
        <dbReference type="PROSITE-ProRule" id="PRU00076"/>
    </source>
</evidence>
<keyword evidence="19" id="KW-1133">Transmembrane helix</keyword>
<dbReference type="PROSITE" id="PS50026">
    <property type="entry name" value="EGF_3"/>
    <property type="match status" value="2"/>
</dbReference>
<feature type="domain" description="SEA" evidence="21">
    <location>
        <begin position="651"/>
        <end position="764"/>
    </location>
</feature>
<comment type="subcellular location">
    <subcellularLocation>
        <location evidence="2">Cell projection</location>
        <location evidence="2">Cilium</location>
        <location evidence="2">Photoreceptor outer segment</location>
    </subcellularLocation>
    <subcellularLocation>
        <location evidence="1">Photoreceptor inner segment</location>
    </subcellularLocation>
    <subcellularLocation>
        <location evidence="3">Secreted</location>
        <location evidence="3">Extracellular space</location>
        <location evidence="3">Extracellular matrix</location>
        <location evidence="3">Interphotoreceptor matrix</location>
    </subcellularLocation>
</comment>
<evidence type="ECO:0000256" key="1">
    <source>
        <dbReference type="ARBA" id="ARBA00004437"/>
    </source>
</evidence>
<keyword evidence="17" id="KW-0245">EGF-like domain</keyword>
<sequence length="1011" mass="111887">MPLKTGLFLSLFLFTLQATRIKDLRSDDLSGIRNVKYRHFLEAARPDRQLPAARIALDQNRHRAKRSTLLSTGVKVCPQESMAEVISSHKAYYKLRVCQEAVWEAFQIFLDRVPDTVEYQQWVYACQRDSMCVDDLARNFSSTQEHLDMVARQVSAQEELEGALATSTPGEKCSKTTEELPVMETEKTGAIGTVPAELVEHIIEFSVTVEDPGYSELLTEPDTLPYQDVTHSLHEQMLHIFSKLPGFKEIRLLGFRSGGDALRYAVVFETEVDSTGKESSETTGESGTETSLKDMVAKALSEDMSLPLDIHSLSFEPELPTEHTRYLPGGIITKPTVAISEESFQSTSISTGDAASNRTQEKRGEEAIANTTKEIFKQMPPTTTLPTITEQFPPGSTKSTQLEEPEEKNLITEGIQITGGLKRNTTLDYPSKTSEVQEDLRNEIAVTAGSPRLSFFEVVTASTYVQSSVDLVTVSEGSQTLSVMPSFTFTEVPREHVVRGDAVGPVDIHSEAPSSETSESDSPIDYPEVPSVSKPTEVESVEFPSLPSTTEKPRKPPPTVTPTAVSPVVTSSVPSAIPDENILYEEGQPLQTHSPHQPESIPDNDMNMQEDVEQTEEETETGENQDYGGGFEPEHPQSSASSLDMAASQAKDLVVFFSLRVTNMVFSEDLFNKSSPEYKSLENTFLELLLPYLQSNLTGFKELQILNFRNGSVVVNSKMKLVKPVPYNVTEAVHCVLEDFCNAASKRLDIEIDTQSVDVAAADDGDPCKYMDCNEFSRCVVNTLTAEAECLCDPGYSIVDGLPCESICSIQPDYCLNGGQCEIIPGHGATCRCPVGKFWHYHGERCNELVSVAVDPLLFVACLVGSLTMVCAVIGILIFINKKCIRTRKTVTLVHSHSSFPFEGTMRVNPGFENDEGILTHVSSISYPISTDSGSSQFSDQGTFRSVENIHLSFEIPRQLYTRRSEKLVPEMVDFHHCIPHHETWRLSNEHRTSCCFLRGPDSEGFEVTVL</sequence>
<dbReference type="InterPro" id="IPR039861">
    <property type="entry name" value="IMPG"/>
</dbReference>
<keyword evidence="12" id="KW-0966">Cell projection</keyword>
<dbReference type="GO" id="GO:0007601">
    <property type="term" value="P:visual perception"/>
    <property type="evidence" value="ECO:0007669"/>
    <property type="project" value="InterPro"/>
</dbReference>
<dbReference type="AlphaFoldDB" id="A0A3B4E512"/>
<comment type="function">
    <text evidence="16">Chondroitin sulfate-, heparin- and hyaluronan-binding protein. May serve to form a basic macromolecular scaffold comprising the insoluble interphotoreceptor matrix.</text>
</comment>
<evidence type="ECO:0000256" key="15">
    <source>
        <dbReference type="ARBA" id="ARBA00042018"/>
    </source>
</evidence>
<evidence type="ECO:0000313" key="24">
    <source>
        <dbReference type="Proteomes" id="UP001501920"/>
    </source>
</evidence>
<dbReference type="Gene3D" id="2.10.25.10">
    <property type="entry name" value="Laminin"/>
    <property type="match status" value="1"/>
</dbReference>
<reference evidence="23 24" key="1">
    <citation type="submission" date="2020-10" db="EMBL/GenBank/DDBJ databases">
        <title>Pygocentrus nattereri (red-bellied piranha) genome, fPygNat1, primary haplotype.</title>
        <authorList>
            <person name="Myers G."/>
            <person name="Meyer A."/>
            <person name="Karagic N."/>
            <person name="Pippel M."/>
            <person name="Winkler S."/>
            <person name="Tracey A."/>
            <person name="Wood J."/>
            <person name="Formenti G."/>
            <person name="Howe K."/>
            <person name="Fedrigo O."/>
            <person name="Jarvis E.D."/>
        </authorList>
    </citation>
    <scope>NUCLEOTIDE SEQUENCE [LARGE SCALE GENOMIC DNA]</scope>
</reference>
<evidence type="ECO:0000256" key="10">
    <source>
        <dbReference type="ARBA" id="ARBA00023170"/>
    </source>
</evidence>
<dbReference type="InterPro" id="IPR000082">
    <property type="entry name" value="SEA_dom"/>
</dbReference>
<protein>
    <recommendedName>
        <fullName evidence="14">Interphotoreceptor matrix proteoglycan 1</fullName>
    </recommendedName>
    <alternativeName>
        <fullName evidence="15">Sialoprotein associated with cones and rods</fullName>
    </alternativeName>
</protein>
<dbReference type="PROSITE" id="PS50024">
    <property type="entry name" value="SEA"/>
    <property type="match status" value="2"/>
</dbReference>
<keyword evidence="10" id="KW-0675">Receptor</keyword>
<dbReference type="Ensembl" id="ENSPNAT00000018249.2">
    <property type="protein sequence ID" value="ENSPNAP00000030319.2"/>
    <property type="gene ID" value="ENSPNAG00000016997.2"/>
</dbReference>
<keyword evidence="11" id="KW-0325">Glycoprotein</keyword>
<evidence type="ECO:0000256" key="5">
    <source>
        <dbReference type="ARBA" id="ARBA00022530"/>
    </source>
</evidence>
<keyword evidence="13" id="KW-0373">Hyaluronic acid</keyword>
<feature type="disulfide bond" evidence="17">
    <location>
        <begin position="773"/>
        <end position="790"/>
    </location>
</feature>
<feature type="region of interest" description="Disordered" evidence="18">
    <location>
        <begin position="590"/>
        <end position="644"/>
    </location>
</feature>
<keyword evidence="19" id="KW-0812">Transmembrane</keyword>
<dbReference type="OMA" id="CQSTCAL"/>
<feature type="compositionally biased region" description="Polar residues" evidence="18">
    <location>
        <begin position="380"/>
        <end position="402"/>
    </location>
</feature>
<evidence type="ECO:0000256" key="3">
    <source>
        <dbReference type="ARBA" id="ARBA00004593"/>
    </source>
</evidence>
<evidence type="ECO:0000256" key="13">
    <source>
        <dbReference type="ARBA" id="ARBA00023290"/>
    </source>
</evidence>
<organism evidence="23 24">
    <name type="scientific">Pygocentrus nattereri</name>
    <name type="common">Red-bellied piranha</name>
    <dbReference type="NCBI Taxonomy" id="42514"/>
    <lineage>
        <taxon>Eukaryota</taxon>
        <taxon>Metazoa</taxon>
        <taxon>Chordata</taxon>
        <taxon>Craniata</taxon>
        <taxon>Vertebrata</taxon>
        <taxon>Euteleostomi</taxon>
        <taxon>Actinopterygii</taxon>
        <taxon>Neopterygii</taxon>
        <taxon>Teleostei</taxon>
        <taxon>Ostariophysi</taxon>
        <taxon>Characiformes</taxon>
        <taxon>Characoidei</taxon>
        <taxon>Pygocentrus</taxon>
    </lineage>
</organism>
<dbReference type="CDD" id="cd00054">
    <property type="entry name" value="EGF_CA"/>
    <property type="match status" value="1"/>
</dbReference>
<dbReference type="GO" id="GO:0033165">
    <property type="term" value="C:interphotoreceptor matrix"/>
    <property type="evidence" value="ECO:0007669"/>
    <property type="project" value="UniProtKB-SubCell"/>
</dbReference>
<feature type="compositionally biased region" description="Acidic residues" evidence="18">
    <location>
        <begin position="608"/>
        <end position="623"/>
    </location>
</feature>
<evidence type="ECO:0000256" key="18">
    <source>
        <dbReference type="SAM" id="MobiDB-lite"/>
    </source>
</evidence>
<dbReference type="InterPro" id="IPR036364">
    <property type="entry name" value="SEA_dom_sf"/>
</dbReference>
<evidence type="ECO:0000256" key="16">
    <source>
        <dbReference type="ARBA" id="ARBA00045407"/>
    </source>
</evidence>
<dbReference type="GO" id="GO:0005540">
    <property type="term" value="F:hyaluronic acid binding"/>
    <property type="evidence" value="ECO:0007669"/>
    <property type="project" value="UniProtKB-KW"/>
</dbReference>
<keyword evidence="6" id="KW-0358">Heparin-binding</keyword>
<dbReference type="SUPFAM" id="SSF82671">
    <property type="entry name" value="SEA domain"/>
    <property type="match status" value="2"/>
</dbReference>
<feature type="domain" description="SEA" evidence="21">
    <location>
        <begin position="199"/>
        <end position="320"/>
    </location>
</feature>
<dbReference type="Pfam" id="PF00008">
    <property type="entry name" value="EGF"/>
    <property type="match status" value="1"/>
</dbReference>
<name>A0A3B4E512_PYGNA</name>
<evidence type="ECO:0000256" key="20">
    <source>
        <dbReference type="SAM" id="SignalP"/>
    </source>
</evidence>
<dbReference type="SMART" id="SM00200">
    <property type="entry name" value="SEA"/>
    <property type="match status" value="2"/>
</dbReference>
<proteinExistence type="predicted"/>
<accession>A0A3B4E512</accession>
<evidence type="ECO:0000256" key="8">
    <source>
        <dbReference type="ARBA" id="ARBA00022737"/>
    </source>
</evidence>
<evidence type="ECO:0000256" key="12">
    <source>
        <dbReference type="ARBA" id="ARBA00023273"/>
    </source>
</evidence>